<protein>
    <recommendedName>
        <fullName evidence="5">HTH HARE-type domain-containing protein</fullName>
    </recommendedName>
</protein>
<feature type="region of interest" description="Disordered" evidence="2">
    <location>
        <begin position="71"/>
        <end position="91"/>
    </location>
</feature>
<keyword evidence="1" id="KW-0175">Coiled coil</keyword>
<evidence type="ECO:0000313" key="4">
    <source>
        <dbReference type="Proteomes" id="UP000076595"/>
    </source>
</evidence>
<sequence length="173" mass="19751">MDAVVARIMADLQSLREAAKRQSARIDALETLYEQQKKKREDICEKIKDLENFLVYYEHYTAAGKHLPNHGYRRPVMKGGEPNKRPGLRPQSRAGKIEKVAIRAIQKAERPLSIGELLSAINNAGFEIHGARPRTNLASILSRSQKIYYDHPDGWKFASDYNPEIDVHLKNTK</sequence>
<organism evidence="3 4">
    <name type="scientific">Acetobacter oryzifermentans</name>
    <dbReference type="NCBI Taxonomy" id="1633874"/>
    <lineage>
        <taxon>Bacteria</taxon>
        <taxon>Pseudomonadati</taxon>
        <taxon>Pseudomonadota</taxon>
        <taxon>Alphaproteobacteria</taxon>
        <taxon>Acetobacterales</taxon>
        <taxon>Acetobacteraceae</taxon>
        <taxon>Acetobacter</taxon>
    </lineage>
</organism>
<evidence type="ECO:0000256" key="2">
    <source>
        <dbReference type="SAM" id="MobiDB-lite"/>
    </source>
</evidence>
<name>A0ABN4NN74_9PROT</name>
<keyword evidence="4" id="KW-1185">Reference proteome</keyword>
<evidence type="ECO:0008006" key="5">
    <source>
        <dbReference type="Google" id="ProtNLM"/>
    </source>
</evidence>
<dbReference type="Proteomes" id="UP000076595">
    <property type="component" value="Chromosome"/>
</dbReference>
<evidence type="ECO:0000256" key="1">
    <source>
        <dbReference type="SAM" id="Coils"/>
    </source>
</evidence>
<feature type="coiled-coil region" evidence="1">
    <location>
        <begin position="12"/>
        <end position="53"/>
    </location>
</feature>
<dbReference type="RefSeq" id="WP_063353794.1">
    <property type="nucleotide sequence ID" value="NZ_CP011120.1"/>
</dbReference>
<reference evidence="3 4" key="1">
    <citation type="submission" date="2015-03" db="EMBL/GenBank/DDBJ databases">
        <title>Genome study of Acetobacter sp. SLV-7.</title>
        <authorList>
            <person name="Cho G.Y."/>
            <person name="Jeon C.O."/>
        </authorList>
    </citation>
    <scope>NUCLEOTIDE SEQUENCE [LARGE SCALE GENOMIC DNA]</scope>
    <source>
        <strain evidence="3 4">SLV-7</strain>
    </source>
</reference>
<evidence type="ECO:0000313" key="3">
    <source>
        <dbReference type="EMBL" id="ANA13387.1"/>
    </source>
</evidence>
<accession>A0ABN4NN74</accession>
<proteinExistence type="predicted"/>
<dbReference type="EMBL" id="CP011120">
    <property type="protein sequence ID" value="ANA13387.1"/>
    <property type="molecule type" value="Genomic_DNA"/>
</dbReference>
<gene>
    <name evidence="3" type="ORF">WG31_04690</name>
</gene>